<comment type="caution">
    <text evidence="2">The sequence shown here is derived from an EMBL/GenBank/DDBJ whole genome shotgun (WGS) entry which is preliminary data.</text>
</comment>
<accession>A0AAV7XTD9</accession>
<dbReference type="GO" id="GO:0005634">
    <property type="term" value="C:nucleus"/>
    <property type="evidence" value="ECO:0007669"/>
    <property type="project" value="TreeGrafter"/>
</dbReference>
<dbReference type="PANTHER" id="PTHR15976:SF17">
    <property type="entry name" value="CONSTITUTIVE COACTIVATOR OF PEROXISOME PROLIFERATOR-ACTIVATED RECEPTOR GAMMA"/>
    <property type="match status" value="1"/>
</dbReference>
<organism evidence="2 3">
    <name type="scientific">Megalurothrips usitatus</name>
    <name type="common">bean blossom thrips</name>
    <dbReference type="NCBI Taxonomy" id="439358"/>
    <lineage>
        <taxon>Eukaryota</taxon>
        <taxon>Metazoa</taxon>
        <taxon>Ecdysozoa</taxon>
        <taxon>Arthropoda</taxon>
        <taxon>Hexapoda</taxon>
        <taxon>Insecta</taxon>
        <taxon>Pterygota</taxon>
        <taxon>Neoptera</taxon>
        <taxon>Paraneoptera</taxon>
        <taxon>Thysanoptera</taxon>
        <taxon>Terebrantia</taxon>
        <taxon>Thripoidea</taxon>
        <taxon>Thripidae</taxon>
        <taxon>Megalurothrips</taxon>
    </lineage>
</organism>
<dbReference type="InterPro" id="IPR029060">
    <property type="entry name" value="PIN-like_dom_sf"/>
</dbReference>
<keyword evidence="3" id="KW-1185">Reference proteome</keyword>
<comment type="similarity">
    <text evidence="1">Belongs to the constitutive coactivator of PPAR-gamma family.</text>
</comment>
<evidence type="ECO:0000313" key="3">
    <source>
        <dbReference type="Proteomes" id="UP001075354"/>
    </source>
</evidence>
<evidence type="ECO:0000256" key="1">
    <source>
        <dbReference type="ARBA" id="ARBA00009495"/>
    </source>
</evidence>
<dbReference type="PANTHER" id="PTHR15976">
    <property type="entry name" value="CONSTITUTIVE COACTIVATOR OF PEROXISOME PROLIFERATOR-ACTIVATED RECEPTOR GAMMA"/>
    <property type="match status" value="1"/>
</dbReference>
<proteinExistence type="inferred from homology"/>
<dbReference type="AlphaFoldDB" id="A0AAV7XTD9"/>
<evidence type="ECO:0008006" key="4">
    <source>
        <dbReference type="Google" id="ProtNLM"/>
    </source>
</evidence>
<gene>
    <name evidence="2" type="ORF">ONE63_007701</name>
</gene>
<dbReference type="InterPro" id="IPR026784">
    <property type="entry name" value="Coact_PPARg"/>
</dbReference>
<protein>
    <recommendedName>
        <fullName evidence="4">Constitutive coactivator of peroxisome proliferator-activated receptor gamma</fullName>
    </recommendedName>
</protein>
<dbReference type="EMBL" id="JAPTSV010000005">
    <property type="protein sequence ID" value="KAJ1527746.1"/>
    <property type="molecule type" value="Genomic_DNA"/>
</dbReference>
<evidence type="ECO:0000313" key="2">
    <source>
        <dbReference type="EMBL" id="KAJ1527746.1"/>
    </source>
</evidence>
<dbReference type="SUPFAM" id="SSF88723">
    <property type="entry name" value="PIN domain-like"/>
    <property type="match status" value="1"/>
</dbReference>
<reference evidence="2" key="1">
    <citation type="submission" date="2022-12" db="EMBL/GenBank/DDBJ databases">
        <title>Chromosome-level genome assembly of the bean flower thrips Megalurothrips usitatus.</title>
        <authorList>
            <person name="Ma L."/>
            <person name="Liu Q."/>
            <person name="Li H."/>
            <person name="Cai W."/>
        </authorList>
    </citation>
    <scope>NUCLEOTIDE SEQUENCE</scope>
    <source>
        <strain evidence="2">Cailab_2022a</strain>
    </source>
</reference>
<dbReference type="Gene3D" id="3.40.50.1010">
    <property type="entry name" value="5'-nuclease"/>
    <property type="match status" value="1"/>
</dbReference>
<sequence length="598" mass="68315">MGVRRLQTFLERYCPEACYEVDIQEIANEYRQKYNRDPVIVVDGSGCHTKLYGKMDWICGGQFKEFSDIINFFFDSFERVGIKLIMFFDGATQEGKRSVWVKRRLDSMYHAHEVIDALKTGVEVEAVPSDKFLLPAGAGNVMTAMAKERCEVQRSLIECDEEISHYAEKNNCLAILAQDTDFVIYENRAHYYLSLAHLNLNTMRTVVYDRVALAQDLQIEVCDLPVLATLMGNDVISADDLKPFHGRLIRGHHKEYVSLLVRAIARFIQKLPKGNDLMSQLSQLSRDLFRTPRRAEELRKSILCYGKSFKNNTRSADPRSETWDKIMSVAHCNYVSMEAPSFVYNILRKLPFEMSTALEDCRIEVPPSAVALRQMRRRCYGVLLREYPDQSEIRSTVEEWCTSGPQSLNSALKVTAIFPPDESPCLLDLWLSKSDELNEERFKLLGWISSGHLSSIKLSTFPQNIIAPICILSYLYHDAGILESWEVNIFAAVVVDTQALDSQELSKICVGRVNVRGVQLATLFTRAITHLLQANSVCGNPVQKKWTIHPQLFDGRLFQNMYLKGENFPAAPKHGNLQHYNQICESILSQQQERCNHI</sequence>
<dbReference type="Proteomes" id="UP001075354">
    <property type="component" value="Chromosome 5"/>
</dbReference>
<name>A0AAV7XTD9_9NEOP</name>